<dbReference type="SMART" id="SM00044">
    <property type="entry name" value="CYCc"/>
    <property type="match status" value="1"/>
</dbReference>
<dbReference type="GO" id="GO:0009190">
    <property type="term" value="P:cyclic nucleotide biosynthetic process"/>
    <property type="evidence" value="ECO:0007669"/>
    <property type="project" value="InterPro"/>
</dbReference>
<dbReference type="eggNOG" id="COG2114">
    <property type="taxonomic scope" value="Bacteria"/>
</dbReference>
<dbReference type="PANTHER" id="PTHR43081">
    <property type="entry name" value="ADENYLATE CYCLASE, TERMINAL-DIFFERENTIATION SPECIFIC-RELATED"/>
    <property type="match status" value="1"/>
</dbReference>
<dbReference type="InterPro" id="IPR001054">
    <property type="entry name" value="A/G_cyclase"/>
</dbReference>
<dbReference type="Gene3D" id="3.30.70.1230">
    <property type="entry name" value="Nucleotide cyclase"/>
    <property type="match status" value="1"/>
</dbReference>
<name>A0A098QTP5_9SPIO</name>
<evidence type="ECO:0000313" key="3">
    <source>
        <dbReference type="Proteomes" id="UP000029692"/>
    </source>
</evidence>
<dbReference type="EMBL" id="JNUP01000072">
    <property type="protein sequence ID" value="KGE70768.1"/>
    <property type="molecule type" value="Genomic_DNA"/>
</dbReference>
<organism evidence="2 3">
    <name type="scientific">Spirochaeta lutea</name>
    <dbReference type="NCBI Taxonomy" id="1480694"/>
    <lineage>
        <taxon>Bacteria</taxon>
        <taxon>Pseudomonadati</taxon>
        <taxon>Spirochaetota</taxon>
        <taxon>Spirochaetia</taxon>
        <taxon>Spirochaetales</taxon>
        <taxon>Spirochaetaceae</taxon>
        <taxon>Spirochaeta</taxon>
    </lineage>
</organism>
<dbReference type="InterPro" id="IPR029787">
    <property type="entry name" value="Nucleotide_cyclase"/>
</dbReference>
<comment type="caution">
    <text evidence="2">The sequence shown here is derived from an EMBL/GenBank/DDBJ whole genome shotgun (WGS) entry which is preliminary data.</text>
</comment>
<keyword evidence="3" id="KW-1185">Reference proteome</keyword>
<dbReference type="GO" id="GO:0004016">
    <property type="term" value="F:adenylate cyclase activity"/>
    <property type="evidence" value="ECO:0007669"/>
    <property type="project" value="UniProtKB-ARBA"/>
</dbReference>
<sequence>MILPKDLLSDSTTQPGILGQNPGLAGECGAHLADYALTHLGIAREDLFHGVSVSRDDLDEPGHWISTGDTAVLFRNLMAQSGPGGTHRIFGPAGRQFRFLPHSSLGALYSLIPAGEVVRDISAHVSRVTQFFQAECLAYSRSGASIVLGWYPQALELFPGPMDMFIQGLLTADLQAQGYSVLRADQAVFGFDLEMLIHRAYGHQGWKTGWRDDVLFLQGSPLARRISCTRRELELRGIPCTPRESELRGIGGGGLGDGRAFQGGQGDSNARSIRCLEVLRDVFLEDQVVFRAGEIYNAPFSRIDFVWRQPGLISRLVNSRRRRRGLPKLIQELQSEVARGTERYFEMVRLHQTTRQQSKIFRMYTKDGLAQGVDSGDDPTLWLPQGKELAVLFCDIRNFTQLSERLSAKEVVGLLNTFFRTMNDRIREHRGDIDKLMGDCLMAQFESVDQAVDAAVAMEKALQDLNRDRIARELPRLDIGIGISFGPVVQGNIGSHSRMDYTIVGDTVNVASRLESLTRHYKVRCIISEDVLNRLEQPRTLRFIDRVQVKGKALPVSIYEVYDADPDWVKAMKQRFQPRYDLAYRVYKMGDFHRAVSLYAHIYREVGPHSLDTELSADPVVLFYIDRCRELRDQVDQGALSPERWGGVYRFLR</sequence>
<proteinExistence type="predicted"/>
<evidence type="ECO:0000259" key="1">
    <source>
        <dbReference type="PROSITE" id="PS50125"/>
    </source>
</evidence>
<dbReference type="CDD" id="cd07302">
    <property type="entry name" value="CHD"/>
    <property type="match status" value="1"/>
</dbReference>
<dbReference type="InterPro" id="IPR050697">
    <property type="entry name" value="Adenylyl/Guanylyl_Cyclase_3/4"/>
</dbReference>
<dbReference type="RefSeq" id="WP_037550222.1">
    <property type="nucleotide sequence ID" value="NZ_JNUP01000072.1"/>
</dbReference>
<gene>
    <name evidence="2" type="ORF">DC28_14830</name>
</gene>
<dbReference type="PANTHER" id="PTHR43081:SF1">
    <property type="entry name" value="ADENYLATE CYCLASE, TERMINAL-DIFFERENTIATION SPECIFIC"/>
    <property type="match status" value="1"/>
</dbReference>
<dbReference type="STRING" id="1480694.DC28_14830"/>
<feature type="domain" description="Guanylate cyclase" evidence="1">
    <location>
        <begin position="390"/>
        <end position="515"/>
    </location>
</feature>
<evidence type="ECO:0000313" key="2">
    <source>
        <dbReference type="EMBL" id="KGE70768.1"/>
    </source>
</evidence>
<dbReference type="GO" id="GO:0035556">
    <property type="term" value="P:intracellular signal transduction"/>
    <property type="evidence" value="ECO:0007669"/>
    <property type="project" value="InterPro"/>
</dbReference>
<dbReference type="OrthoDB" id="9806704at2"/>
<reference evidence="2 3" key="1">
    <citation type="submission" date="2014-05" db="EMBL/GenBank/DDBJ databases">
        <title>De novo Genome Sequence of Spirocheata sp.</title>
        <authorList>
            <person name="Shivani Y."/>
            <person name="Subhash Y."/>
            <person name="Tushar L."/>
            <person name="Sasikala C."/>
            <person name="Ramana C.V."/>
        </authorList>
    </citation>
    <scope>NUCLEOTIDE SEQUENCE [LARGE SCALE GENOMIC DNA]</scope>
    <source>
        <strain evidence="2 3">JC230</strain>
    </source>
</reference>
<dbReference type="Proteomes" id="UP000029692">
    <property type="component" value="Unassembled WGS sequence"/>
</dbReference>
<dbReference type="SUPFAM" id="SSF55073">
    <property type="entry name" value="Nucleotide cyclase"/>
    <property type="match status" value="1"/>
</dbReference>
<accession>A0A098QTP5</accession>
<dbReference type="AlphaFoldDB" id="A0A098QTP5"/>
<dbReference type="PROSITE" id="PS50125">
    <property type="entry name" value="GUANYLATE_CYCLASE_2"/>
    <property type="match status" value="1"/>
</dbReference>
<protein>
    <recommendedName>
        <fullName evidence="1">Guanylate cyclase domain-containing protein</fullName>
    </recommendedName>
</protein>
<dbReference type="Pfam" id="PF00211">
    <property type="entry name" value="Guanylate_cyc"/>
    <property type="match status" value="1"/>
</dbReference>